<dbReference type="PROSITE" id="PS50111">
    <property type="entry name" value="CHEMOTAXIS_TRANSDUC_2"/>
    <property type="match status" value="1"/>
</dbReference>
<accession>A0A1G7HCS5</accession>
<proteinExistence type="inferred from homology"/>
<dbReference type="PANTHER" id="PTHR43531:SF11">
    <property type="entry name" value="METHYL-ACCEPTING CHEMOTAXIS PROTEIN 3"/>
    <property type="match status" value="1"/>
</dbReference>
<evidence type="ECO:0000256" key="2">
    <source>
        <dbReference type="ARBA" id="ARBA00029447"/>
    </source>
</evidence>
<dbReference type="AlphaFoldDB" id="A0A1G7HCS5"/>
<dbReference type="SMART" id="SM00283">
    <property type="entry name" value="MA"/>
    <property type="match status" value="1"/>
</dbReference>
<dbReference type="InterPro" id="IPR051310">
    <property type="entry name" value="MCP_chemotaxis"/>
</dbReference>
<keyword evidence="3" id="KW-0807">Transducer</keyword>
<dbReference type="Gene3D" id="1.10.287.950">
    <property type="entry name" value="Methyl-accepting chemotaxis protein"/>
    <property type="match status" value="1"/>
</dbReference>
<evidence type="ECO:0000313" key="5">
    <source>
        <dbReference type="EMBL" id="SDE98272.1"/>
    </source>
</evidence>
<keyword evidence="6" id="KW-1185">Reference proteome</keyword>
<dbReference type="InterPro" id="IPR004089">
    <property type="entry name" value="MCPsignal_dom"/>
</dbReference>
<evidence type="ECO:0000256" key="1">
    <source>
        <dbReference type="ARBA" id="ARBA00022500"/>
    </source>
</evidence>
<name>A0A1G7HCS5_9RHOB</name>
<dbReference type="STRING" id="282683.SAMN04488105_110225"/>
<keyword evidence="1" id="KW-0145">Chemotaxis</keyword>
<evidence type="ECO:0000313" key="6">
    <source>
        <dbReference type="Proteomes" id="UP000198994"/>
    </source>
</evidence>
<dbReference type="EMBL" id="FNAV01000010">
    <property type="protein sequence ID" value="SDE98272.1"/>
    <property type="molecule type" value="Genomic_DNA"/>
</dbReference>
<dbReference type="GO" id="GO:0006935">
    <property type="term" value="P:chemotaxis"/>
    <property type="evidence" value="ECO:0007669"/>
    <property type="project" value="UniProtKB-KW"/>
</dbReference>
<sequence length="477" mass="50622">MPVRKQHGPGMQHDPSLTAPEATRELASLTRGASALGREVVDVAGFLQALDARSRSQLTSLTEVGRASENVAAATARVTGDIRDVAQSAEEAGARVDGSIGTLSQSGQAARELARWVQSVHAENDLVAEMLEAVKTSNGQIASIARQVNILAVNAKIEAARAGDAGRGFAIVAEAINELSRQTGAAVEAISGNVARMSEWIETLNAGAVSTSREAETVLSGAESADAALSEIGAHVTRLRGATARIAQDMAQAGAAVDQLRPTVADLQGSVSEVARGVDEASRRCDRLVDGSEAILQHAVALGGSGEDGPMIALVQDLAGRIAQQFEAAVDQRRISLEALFDTQYTPVPGSDPQQVTTGFTKLTDEVLPPIQEPVLDRDPRIVFCAAVDRNGYLPTHNARFSRPQGTDPVWNAANSRNRRIFGDRVGLKAGRNTRPFLLQVYRRDMGGGAFVMMKDLSAPITVRGRHWGGLRLAYRF</sequence>
<dbReference type="PANTHER" id="PTHR43531">
    <property type="entry name" value="PROTEIN ICFG"/>
    <property type="match status" value="1"/>
</dbReference>
<dbReference type="Pfam" id="PF00015">
    <property type="entry name" value="MCPsignal"/>
    <property type="match status" value="1"/>
</dbReference>
<dbReference type="Proteomes" id="UP000198994">
    <property type="component" value="Unassembled WGS sequence"/>
</dbReference>
<protein>
    <submittedName>
        <fullName evidence="5">Methyl-accepting chemotaxis protein</fullName>
    </submittedName>
</protein>
<evidence type="ECO:0000256" key="3">
    <source>
        <dbReference type="PROSITE-ProRule" id="PRU00284"/>
    </source>
</evidence>
<dbReference type="SUPFAM" id="SSF58104">
    <property type="entry name" value="Methyl-accepting chemotaxis protein (MCP) signaling domain"/>
    <property type="match status" value="1"/>
</dbReference>
<dbReference type="GO" id="GO:0016020">
    <property type="term" value="C:membrane"/>
    <property type="evidence" value="ECO:0007669"/>
    <property type="project" value="InterPro"/>
</dbReference>
<feature type="domain" description="Methyl-accepting transducer" evidence="4">
    <location>
        <begin position="32"/>
        <end position="268"/>
    </location>
</feature>
<evidence type="ECO:0000259" key="4">
    <source>
        <dbReference type="PROSITE" id="PS50111"/>
    </source>
</evidence>
<gene>
    <name evidence="5" type="ORF">SAMN04488105_110225</name>
</gene>
<dbReference type="GO" id="GO:0007165">
    <property type="term" value="P:signal transduction"/>
    <property type="evidence" value="ECO:0007669"/>
    <property type="project" value="UniProtKB-KW"/>
</dbReference>
<organism evidence="5 6">
    <name type="scientific">Salipiger thiooxidans</name>
    <dbReference type="NCBI Taxonomy" id="282683"/>
    <lineage>
        <taxon>Bacteria</taxon>
        <taxon>Pseudomonadati</taxon>
        <taxon>Pseudomonadota</taxon>
        <taxon>Alphaproteobacteria</taxon>
        <taxon>Rhodobacterales</taxon>
        <taxon>Roseobacteraceae</taxon>
        <taxon>Salipiger</taxon>
    </lineage>
</organism>
<comment type="similarity">
    <text evidence="2">Belongs to the methyl-accepting chemotaxis (MCP) protein family.</text>
</comment>
<reference evidence="6" key="1">
    <citation type="submission" date="2016-10" db="EMBL/GenBank/DDBJ databases">
        <authorList>
            <person name="Varghese N."/>
            <person name="Submissions S."/>
        </authorList>
    </citation>
    <scope>NUCLEOTIDE SEQUENCE [LARGE SCALE GENOMIC DNA]</scope>
    <source>
        <strain evidence="6">DSM 10146</strain>
    </source>
</reference>